<dbReference type="Proteomes" id="UP000195402">
    <property type="component" value="Unassembled WGS sequence"/>
</dbReference>
<keyword evidence="3" id="KW-1185">Reference proteome</keyword>
<evidence type="ECO:0000313" key="2">
    <source>
        <dbReference type="EMBL" id="OVA15745.1"/>
    </source>
</evidence>
<feature type="transmembrane region" description="Helical" evidence="1">
    <location>
        <begin position="228"/>
        <end position="250"/>
    </location>
</feature>
<feature type="transmembrane region" description="Helical" evidence="1">
    <location>
        <begin position="176"/>
        <end position="207"/>
    </location>
</feature>
<dbReference type="OMA" id="YNECKRS"/>
<keyword evidence="1" id="KW-1133">Transmembrane helix</keyword>
<dbReference type="InParanoid" id="A0A200QZ56"/>
<dbReference type="STRING" id="56857.A0A200QZ56"/>
<dbReference type="EMBL" id="MVGT01000735">
    <property type="protein sequence ID" value="OVA15745.1"/>
    <property type="molecule type" value="Genomic_DNA"/>
</dbReference>
<feature type="transmembrane region" description="Helical" evidence="1">
    <location>
        <begin position="88"/>
        <end position="120"/>
    </location>
</feature>
<sequence>MAANKELVDDDVPIDSSQAALNVTKILRESLKLPFENGKLTVSIVLLVLLPYSILVLIHNLVIVPIIQKLEDQEPPDGLADDQKHLKAFLVFEAVFFLAFSLVSLFGIIVTIYGSAAIYAKNKSVSFKELFSKIRATWKRAMITWIYISIYTVVYTLVSVVWIVAFVLVIKTGSTVTWFFLLGCLAAILYLYLAVVWTLSMVISVLEEGCYGIKAIQKARDLIRGREIQGFGIMLSVVLLTCPISVLYYLNALGDDQVMARLVLGFFVTVPFCFAKFFTYLVYTVFYYEYKKSHGERAEELELGGCGYGLVPVK</sequence>
<keyword evidence="1" id="KW-0472">Membrane</keyword>
<proteinExistence type="predicted"/>
<evidence type="ECO:0008006" key="4">
    <source>
        <dbReference type="Google" id="ProtNLM"/>
    </source>
</evidence>
<dbReference type="OrthoDB" id="777403at2759"/>
<feature type="transmembrane region" description="Helical" evidence="1">
    <location>
        <begin position="141"/>
        <end position="170"/>
    </location>
</feature>
<evidence type="ECO:0000313" key="3">
    <source>
        <dbReference type="Proteomes" id="UP000195402"/>
    </source>
</evidence>
<protein>
    <recommendedName>
        <fullName evidence="4">Transmembrane protein</fullName>
    </recommendedName>
</protein>
<dbReference type="PANTHER" id="PTHR33133">
    <property type="entry name" value="OS08G0107100 PROTEIN-RELATED"/>
    <property type="match status" value="1"/>
</dbReference>
<gene>
    <name evidence="2" type="ORF">BVC80_1829g38</name>
</gene>
<dbReference type="PANTHER" id="PTHR33133:SF27">
    <property type="entry name" value="G-PROTEIN COUPLED RECEPTORS FAMILY 1 PROFILE DOMAIN-CONTAINING PROTEIN"/>
    <property type="match status" value="1"/>
</dbReference>
<reference evidence="2 3" key="1">
    <citation type="journal article" date="2017" name="Mol. Plant">
        <title>The Genome of Medicinal Plant Macleaya cordata Provides New Insights into Benzylisoquinoline Alkaloids Metabolism.</title>
        <authorList>
            <person name="Liu X."/>
            <person name="Liu Y."/>
            <person name="Huang P."/>
            <person name="Ma Y."/>
            <person name="Qing Z."/>
            <person name="Tang Q."/>
            <person name="Cao H."/>
            <person name="Cheng P."/>
            <person name="Zheng Y."/>
            <person name="Yuan Z."/>
            <person name="Zhou Y."/>
            <person name="Liu J."/>
            <person name="Tang Z."/>
            <person name="Zhuo Y."/>
            <person name="Zhang Y."/>
            <person name="Yu L."/>
            <person name="Huang J."/>
            <person name="Yang P."/>
            <person name="Peng Q."/>
            <person name="Zhang J."/>
            <person name="Jiang W."/>
            <person name="Zhang Z."/>
            <person name="Lin K."/>
            <person name="Ro D.K."/>
            <person name="Chen X."/>
            <person name="Xiong X."/>
            <person name="Shang Y."/>
            <person name="Huang S."/>
            <person name="Zeng J."/>
        </authorList>
    </citation>
    <scope>NUCLEOTIDE SEQUENCE [LARGE SCALE GENOMIC DNA]</scope>
    <source>
        <strain evidence="3">cv. BLH2017</strain>
        <tissue evidence="2">Root</tissue>
    </source>
</reference>
<comment type="caution">
    <text evidence="2">The sequence shown here is derived from an EMBL/GenBank/DDBJ whole genome shotgun (WGS) entry which is preliminary data.</text>
</comment>
<accession>A0A200QZ56</accession>
<keyword evidence="1" id="KW-0812">Transmembrane</keyword>
<evidence type="ECO:0000256" key="1">
    <source>
        <dbReference type="SAM" id="Phobius"/>
    </source>
</evidence>
<dbReference type="AlphaFoldDB" id="A0A200QZ56"/>
<name>A0A200QZ56_MACCD</name>
<feature type="transmembrane region" description="Helical" evidence="1">
    <location>
        <begin position="40"/>
        <end position="68"/>
    </location>
</feature>
<organism evidence="2 3">
    <name type="scientific">Macleaya cordata</name>
    <name type="common">Five-seeded plume-poppy</name>
    <name type="synonym">Bocconia cordata</name>
    <dbReference type="NCBI Taxonomy" id="56857"/>
    <lineage>
        <taxon>Eukaryota</taxon>
        <taxon>Viridiplantae</taxon>
        <taxon>Streptophyta</taxon>
        <taxon>Embryophyta</taxon>
        <taxon>Tracheophyta</taxon>
        <taxon>Spermatophyta</taxon>
        <taxon>Magnoliopsida</taxon>
        <taxon>Ranunculales</taxon>
        <taxon>Papaveraceae</taxon>
        <taxon>Papaveroideae</taxon>
        <taxon>Macleaya</taxon>
    </lineage>
</organism>
<feature type="transmembrane region" description="Helical" evidence="1">
    <location>
        <begin position="262"/>
        <end position="288"/>
    </location>
</feature>